<accession>A0A7R9QZ33</accession>
<evidence type="ECO:0000313" key="2">
    <source>
        <dbReference type="Proteomes" id="UP000728032"/>
    </source>
</evidence>
<dbReference type="SUPFAM" id="SSF49777">
    <property type="entry name" value="PEBP-like"/>
    <property type="match status" value="1"/>
</dbReference>
<dbReference type="EMBL" id="CAJPVJ010027155">
    <property type="protein sequence ID" value="CAG2179429.1"/>
    <property type="molecule type" value="Genomic_DNA"/>
</dbReference>
<protein>
    <recommendedName>
        <fullName evidence="3">Phosphatidylethanolamine-binding protein</fullName>
    </recommendedName>
</protein>
<dbReference type="AlphaFoldDB" id="A0A7R9QZ33"/>
<dbReference type="Gene3D" id="3.90.280.10">
    <property type="entry name" value="PEBP-like"/>
    <property type="match status" value="1"/>
</dbReference>
<sequence length="127" mass="13837">IAVSGTFYYGQRDTIVDIDKAFHDSKIVPDIIDTSPKELVKVTYPGNISIELGTEITPAQSNTEPHLTWTTKQSAYYTIAMVDPDASTRSIKHWLVMNVAGDQVSGGHIVTGYSGPHPPEGTGLHRN</sequence>
<dbReference type="EMBL" id="OC941980">
    <property type="protein sequence ID" value="CAD7662293.1"/>
    <property type="molecule type" value="Genomic_DNA"/>
</dbReference>
<dbReference type="CDD" id="cd00866">
    <property type="entry name" value="PEBP_euk"/>
    <property type="match status" value="1"/>
</dbReference>
<dbReference type="PANTHER" id="PTHR11362:SF82">
    <property type="entry name" value="PHOSPHATIDYLETHANOLAMINE-BINDING PROTEIN 4"/>
    <property type="match status" value="1"/>
</dbReference>
<dbReference type="Pfam" id="PF01161">
    <property type="entry name" value="PBP"/>
    <property type="match status" value="1"/>
</dbReference>
<feature type="non-terminal residue" evidence="1">
    <location>
        <position position="127"/>
    </location>
</feature>
<proteinExistence type="predicted"/>
<name>A0A7R9QZ33_9ACAR</name>
<keyword evidence="2" id="KW-1185">Reference proteome</keyword>
<gene>
    <name evidence="1" type="ORF">ONB1V03_LOCUS18853</name>
</gene>
<reference evidence="1" key="1">
    <citation type="submission" date="2020-11" db="EMBL/GenBank/DDBJ databases">
        <authorList>
            <person name="Tran Van P."/>
        </authorList>
    </citation>
    <scope>NUCLEOTIDE SEQUENCE</scope>
</reference>
<organism evidence="1">
    <name type="scientific">Oppiella nova</name>
    <dbReference type="NCBI Taxonomy" id="334625"/>
    <lineage>
        <taxon>Eukaryota</taxon>
        <taxon>Metazoa</taxon>
        <taxon>Ecdysozoa</taxon>
        <taxon>Arthropoda</taxon>
        <taxon>Chelicerata</taxon>
        <taxon>Arachnida</taxon>
        <taxon>Acari</taxon>
        <taxon>Acariformes</taxon>
        <taxon>Sarcoptiformes</taxon>
        <taxon>Oribatida</taxon>
        <taxon>Brachypylina</taxon>
        <taxon>Oppioidea</taxon>
        <taxon>Oppiidae</taxon>
        <taxon>Oppiella</taxon>
    </lineage>
</organism>
<dbReference type="InterPro" id="IPR008914">
    <property type="entry name" value="PEBP"/>
</dbReference>
<evidence type="ECO:0000313" key="1">
    <source>
        <dbReference type="EMBL" id="CAD7662293.1"/>
    </source>
</evidence>
<evidence type="ECO:0008006" key="3">
    <source>
        <dbReference type="Google" id="ProtNLM"/>
    </source>
</evidence>
<dbReference type="Proteomes" id="UP000728032">
    <property type="component" value="Unassembled WGS sequence"/>
</dbReference>
<feature type="non-terminal residue" evidence="1">
    <location>
        <position position="1"/>
    </location>
</feature>
<dbReference type="OrthoDB" id="2506647at2759"/>
<dbReference type="InterPro" id="IPR036610">
    <property type="entry name" value="PEBP-like_sf"/>
</dbReference>
<dbReference type="PANTHER" id="PTHR11362">
    <property type="entry name" value="PHOSPHATIDYLETHANOLAMINE-BINDING PROTEIN"/>
    <property type="match status" value="1"/>
</dbReference>
<dbReference type="InterPro" id="IPR035810">
    <property type="entry name" value="PEBP_euk"/>
</dbReference>